<dbReference type="SMART" id="SM00100">
    <property type="entry name" value="cNMP"/>
    <property type="match status" value="1"/>
</dbReference>
<dbReference type="RefSeq" id="XP_009037543.1">
    <property type="nucleotide sequence ID" value="XM_009039295.1"/>
</dbReference>
<reference evidence="2 3" key="1">
    <citation type="journal article" date="2011" name="Proc. Natl. Acad. Sci. U.S.A.">
        <title>Niche of harmful alga Aureococcus anophagefferens revealed through ecogenomics.</title>
        <authorList>
            <person name="Gobler C.J."/>
            <person name="Berry D.L."/>
            <person name="Dyhrman S.T."/>
            <person name="Wilhelm S.W."/>
            <person name="Salamov A."/>
            <person name="Lobanov A.V."/>
            <person name="Zhang Y."/>
            <person name="Collier J.L."/>
            <person name="Wurch L.L."/>
            <person name="Kustka A.B."/>
            <person name="Dill B.D."/>
            <person name="Shah M."/>
            <person name="VerBerkmoes N.C."/>
            <person name="Kuo A."/>
            <person name="Terry A."/>
            <person name="Pangilinan J."/>
            <person name="Lindquist E.A."/>
            <person name="Lucas S."/>
            <person name="Paulsen I.T."/>
            <person name="Hattenrath-Lehmann T.K."/>
            <person name="Talmage S.C."/>
            <person name="Walker E.A."/>
            <person name="Koch F."/>
            <person name="Burson A.M."/>
            <person name="Marcoval M.A."/>
            <person name="Tang Y.Z."/>
            <person name="Lecleir G.R."/>
            <person name="Coyne K.J."/>
            <person name="Berg G.M."/>
            <person name="Bertrand E.M."/>
            <person name="Saito M.A."/>
            <person name="Gladyshev V.N."/>
            <person name="Grigoriev I.V."/>
        </authorList>
    </citation>
    <scope>NUCLEOTIDE SEQUENCE [LARGE SCALE GENOMIC DNA]</scope>
    <source>
        <strain evidence="3">CCMP 1984</strain>
    </source>
</reference>
<dbReference type="PANTHER" id="PTHR45689:SF5">
    <property type="entry name" value="I[[H]] CHANNEL, ISOFORM E"/>
    <property type="match status" value="1"/>
</dbReference>
<dbReference type="KEGG" id="aaf:AURANDRAFT_15540"/>
<dbReference type="InterPro" id="IPR018490">
    <property type="entry name" value="cNMP-bd_dom_sf"/>
</dbReference>
<feature type="non-terminal residue" evidence="2">
    <location>
        <position position="1"/>
    </location>
</feature>
<dbReference type="Pfam" id="PF00027">
    <property type="entry name" value="cNMP_binding"/>
    <property type="match status" value="1"/>
</dbReference>
<protein>
    <recommendedName>
        <fullName evidence="1">Cyclic nucleotide-binding domain-containing protein</fullName>
    </recommendedName>
</protein>
<dbReference type="OMA" id="HEMFFIK"/>
<dbReference type="InterPro" id="IPR014710">
    <property type="entry name" value="RmlC-like_jellyroll"/>
</dbReference>
<dbReference type="GO" id="GO:0005249">
    <property type="term" value="F:voltage-gated potassium channel activity"/>
    <property type="evidence" value="ECO:0007669"/>
    <property type="project" value="TreeGrafter"/>
</dbReference>
<dbReference type="OrthoDB" id="421226at2759"/>
<gene>
    <name evidence="2" type="ORF">AURANDRAFT_15540</name>
</gene>
<evidence type="ECO:0000313" key="2">
    <source>
        <dbReference type="EMBL" id="EGB07538.1"/>
    </source>
</evidence>
<evidence type="ECO:0000313" key="3">
    <source>
        <dbReference type="Proteomes" id="UP000002729"/>
    </source>
</evidence>
<dbReference type="EMBL" id="GL833130">
    <property type="protein sequence ID" value="EGB07538.1"/>
    <property type="molecule type" value="Genomic_DNA"/>
</dbReference>
<dbReference type="InterPro" id="IPR018488">
    <property type="entry name" value="cNMP-bd_CS"/>
</dbReference>
<dbReference type="GeneID" id="20218517"/>
<dbReference type="GO" id="GO:0035725">
    <property type="term" value="P:sodium ion transmembrane transport"/>
    <property type="evidence" value="ECO:0007669"/>
    <property type="project" value="TreeGrafter"/>
</dbReference>
<dbReference type="PROSITE" id="PS50042">
    <property type="entry name" value="CNMP_BINDING_3"/>
    <property type="match status" value="1"/>
</dbReference>
<feature type="non-terminal residue" evidence="2">
    <location>
        <position position="132"/>
    </location>
</feature>
<feature type="domain" description="Cyclic nucleotide-binding" evidence="1">
    <location>
        <begin position="27"/>
        <end position="132"/>
    </location>
</feature>
<dbReference type="GO" id="GO:0098855">
    <property type="term" value="C:HCN channel complex"/>
    <property type="evidence" value="ECO:0007669"/>
    <property type="project" value="TreeGrafter"/>
</dbReference>
<dbReference type="InterPro" id="IPR000595">
    <property type="entry name" value="cNMP-bd_dom"/>
</dbReference>
<dbReference type="Proteomes" id="UP000002729">
    <property type="component" value="Unassembled WGS sequence"/>
</dbReference>
<dbReference type="PANTHER" id="PTHR45689">
    <property type="entry name" value="I[[H]] CHANNEL, ISOFORM E"/>
    <property type="match status" value="1"/>
</dbReference>
<dbReference type="PROSITE" id="PS00888">
    <property type="entry name" value="CNMP_BINDING_1"/>
    <property type="match status" value="1"/>
</dbReference>
<sequence>FLPELSPNLAKEVRLFWCRDMILNVPFFRLFPSQVVQRLVCAVRVEFYMPDDYIILVGEFGHEMFFIKSGTVDVFRIDEAEQIVCSLREGEYFGDVALLTKSQRTATIKARTFVTCAIISRDQFEGLLADHP</sequence>
<proteinExistence type="predicted"/>
<dbReference type="AlphaFoldDB" id="F0YAZ1"/>
<accession>F0YAZ1</accession>
<dbReference type="CDD" id="cd00038">
    <property type="entry name" value="CAP_ED"/>
    <property type="match status" value="1"/>
</dbReference>
<dbReference type="InterPro" id="IPR051413">
    <property type="entry name" value="K/Na_HCN_channel"/>
</dbReference>
<dbReference type="eggNOG" id="KOG0498">
    <property type="taxonomic scope" value="Eukaryota"/>
</dbReference>
<dbReference type="GO" id="GO:0003254">
    <property type="term" value="P:regulation of membrane depolarization"/>
    <property type="evidence" value="ECO:0007669"/>
    <property type="project" value="TreeGrafter"/>
</dbReference>
<dbReference type="PRINTS" id="PR00103">
    <property type="entry name" value="CAMPKINASE"/>
</dbReference>
<keyword evidence="3" id="KW-1185">Reference proteome</keyword>
<dbReference type="InParanoid" id="F0YAZ1"/>
<evidence type="ECO:0000259" key="1">
    <source>
        <dbReference type="PROSITE" id="PS50042"/>
    </source>
</evidence>
<dbReference type="Gene3D" id="2.60.120.10">
    <property type="entry name" value="Jelly Rolls"/>
    <property type="match status" value="1"/>
</dbReference>
<name>F0YAZ1_AURAN</name>
<organism evidence="3">
    <name type="scientific">Aureococcus anophagefferens</name>
    <name type="common">Harmful bloom alga</name>
    <dbReference type="NCBI Taxonomy" id="44056"/>
    <lineage>
        <taxon>Eukaryota</taxon>
        <taxon>Sar</taxon>
        <taxon>Stramenopiles</taxon>
        <taxon>Ochrophyta</taxon>
        <taxon>Pelagophyceae</taxon>
        <taxon>Pelagomonadales</taxon>
        <taxon>Pelagomonadaceae</taxon>
        <taxon>Aureococcus</taxon>
    </lineage>
</organism>
<dbReference type="SUPFAM" id="SSF51206">
    <property type="entry name" value="cAMP-binding domain-like"/>
    <property type="match status" value="1"/>
</dbReference>